<dbReference type="InterPro" id="IPR050148">
    <property type="entry name" value="Terpene_synthase-like"/>
</dbReference>
<dbReference type="Pfam" id="PF01397">
    <property type="entry name" value="Terpene_synth"/>
    <property type="match status" value="1"/>
</dbReference>
<dbReference type="InterPro" id="IPR001906">
    <property type="entry name" value="Terpene_synth_N"/>
</dbReference>
<evidence type="ECO:0000256" key="2">
    <source>
        <dbReference type="ARBA" id="ARBA00023239"/>
    </source>
</evidence>
<accession>A0ABM4A7B0</accession>
<dbReference type="SUPFAM" id="SSF48239">
    <property type="entry name" value="Terpenoid cyclases/Protein prenyltransferases"/>
    <property type="match status" value="1"/>
</dbReference>
<dbReference type="Gene3D" id="1.50.10.130">
    <property type="entry name" value="Terpene synthase, N-terminal domain"/>
    <property type="match status" value="1"/>
</dbReference>
<feature type="domain" description="Terpene synthase N-terminal" evidence="3">
    <location>
        <begin position="27"/>
        <end position="202"/>
    </location>
</feature>
<dbReference type="InterPro" id="IPR008949">
    <property type="entry name" value="Isoprenoid_synthase_dom_sf"/>
</dbReference>
<dbReference type="Proteomes" id="UP001652623">
    <property type="component" value="Chromosome 4"/>
</dbReference>
<dbReference type="InterPro" id="IPR008930">
    <property type="entry name" value="Terpenoid_cyclase/PrenylTrfase"/>
</dbReference>
<evidence type="ECO:0000256" key="1">
    <source>
        <dbReference type="ARBA" id="ARBA00001946"/>
    </source>
</evidence>
<dbReference type="PANTHER" id="PTHR31225">
    <property type="entry name" value="OS04G0344100 PROTEIN-RELATED"/>
    <property type="match status" value="1"/>
</dbReference>
<evidence type="ECO:0000313" key="4">
    <source>
        <dbReference type="Proteomes" id="UP001652623"/>
    </source>
</evidence>
<dbReference type="RefSeq" id="XP_060672619.1">
    <property type="nucleotide sequence ID" value="XM_060816636.1"/>
</dbReference>
<evidence type="ECO:0000313" key="5">
    <source>
        <dbReference type="RefSeq" id="XP_060672619.1"/>
    </source>
</evidence>
<organism evidence="4 5">
    <name type="scientific">Ziziphus jujuba</name>
    <name type="common">Chinese jujube</name>
    <name type="synonym">Ziziphus sativa</name>
    <dbReference type="NCBI Taxonomy" id="326968"/>
    <lineage>
        <taxon>Eukaryota</taxon>
        <taxon>Viridiplantae</taxon>
        <taxon>Streptophyta</taxon>
        <taxon>Embryophyta</taxon>
        <taxon>Tracheophyta</taxon>
        <taxon>Spermatophyta</taxon>
        <taxon>Magnoliopsida</taxon>
        <taxon>eudicotyledons</taxon>
        <taxon>Gunneridae</taxon>
        <taxon>Pentapetalae</taxon>
        <taxon>rosids</taxon>
        <taxon>fabids</taxon>
        <taxon>Rosales</taxon>
        <taxon>Rhamnaceae</taxon>
        <taxon>Paliureae</taxon>
        <taxon>Ziziphus</taxon>
    </lineage>
</organism>
<protein>
    <submittedName>
        <fullName evidence="5">Valencene synthase-like</fullName>
    </submittedName>
</protein>
<gene>
    <name evidence="5" type="primary">LOC132803484</name>
</gene>
<comment type="cofactor">
    <cofactor evidence="1">
        <name>Mg(2+)</name>
        <dbReference type="ChEBI" id="CHEBI:18420"/>
    </cofactor>
</comment>
<dbReference type="Gene3D" id="1.10.600.10">
    <property type="entry name" value="Farnesyl Diphosphate Synthase"/>
    <property type="match status" value="1"/>
</dbReference>
<keyword evidence="4" id="KW-1185">Reference proteome</keyword>
<evidence type="ECO:0000259" key="3">
    <source>
        <dbReference type="Pfam" id="PF01397"/>
    </source>
</evidence>
<dbReference type="PANTHER" id="PTHR31225:SF221">
    <property type="entry name" value="(-)-GERMACRENE D SYNTHASE"/>
    <property type="match status" value="1"/>
</dbReference>
<name>A0ABM4A7B0_ZIZJJ</name>
<dbReference type="InterPro" id="IPR036965">
    <property type="entry name" value="Terpene_synth_N_sf"/>
</dbReference>
<reference evidence="5" key="1">
    <citation type="submission" date="2025-08" db="UniProtKB">
        <authorList>
            <consortium name="RefSeq"/>
        </authorList>
    </citation>
    <scope>IDENTIFICATION</scope>
    <source>
        <tissue evidence="5">Seedling</tissue>
    </source>
</reference>
<keyword evidence="2" id="KW-0456">Lyase</keyword>
<sequence length="232" mass="26735">MSIQASAASEAFTQNKNRPSADFHPTIWGDYFLSHCVQKEHIEKMQQKVEELKEEVKGLVMTYSQKNPLQKLELIDAIQRLGVSYHFEREINEVLEKIYSSYGFRDEEDDDLYTISLWFRLLRQHGYYISCDVLNKFKDGDGEFKASLTVDVPAMLSLYEAAHLRMHGEEILDEALVFTTIHLQLELSNMNSDLAGKVTFALNRSIVKTYQGQRQDITSLSTLKKIPTTKLC</sequence>
<dbReference type="GeneID" id="132803484"/>
<proteinExistence type="predicted"/>